<evidence type="ECO:0000313" key="1">
    <source>
        <dbReference type="EMBL" id="GFS26310.1"/>
    </source>
</evidence>
<keyword evidence="2" id="KW-1185">Reference proteome</keyword>
<proteinExistence type="predicted"/>
<reference evidence="1 2" key="1">
    <citation type="journal article" date="2021" name="Elife">
        <title>Chloroplast acquisition without the gene transfer in kleptoplastic sea slugs, Plakobranchus ocellatus.</title>
        <authorList>
            <person name="Maeda T."/>
            <person name="Takahashi S."/>
            <person name="Yoshida T."/>
            <person name="Shimamura S."/>
            <person name="Takaki Y."/>
            <person name="Nagai Y."/>
            <person name="Toyoda A."/>
            <person name="Suzuki Y."/>
            <person name="Arimoto A."/>
            <person name="Ishii H."/>
            <person name="Satoh N."/>
            <person name="Nishiyama T."/>
            <person name="Hasebe M."/>
            <person name="Maruyama T."/>
            <person name="Minagawa J."/>
            <person name="Obokata J."/>
            <person name="Shigenobu S."/>
        </authorList>
    </citation>
    <scope>NUCLEOTIDE SEQUENCE [LARGE SCALE GENOMIC DNA]</scope>
</reference>
<accession>A0AAV4JV66</accession>
<comment type="caution">
    <text evidence="1">The sequence shown here is derived from an EMBL/GenBank/DDBJ whole genome shotgun (WGS) entry which is preliminary data.</text>
</comment>
<gene>
    <name evidence="1" type="ORF">ElyMa_001714000</name>
</gene>
<dbReference type="Proteomes" id="UP000762676">
    <property type="component" value="Unassembled WGS sequence"/>
</dbReference>
<protein>
    <submittedName>
        <fullName evidence="1">Uncharacterized protein</fullName>
    </submittedName>
</protein>
<name>A0AAV4JV66_9GAST</name>
<dbReference type="EMBL" id="BMAT01003468">
    <property type="protein sequence ID" value="GFS26310.1"/>
    <property type="molecule type" value="Genomic_DNA"/>
</dbReference>
<organism evidence="1 2">
    <name type="scientific">Elysia marginata</name>
    <dbReference type="NCBI Taxonomy" id="1093978"/>
    <lineage>
        <taxon>Eukaryota</taxon>
        <taxon>Metazoa</taxon>
        <taxon>Spiralia</taxon>
        <taxon>Lophotrochozoa</taxon>
        <taxon>Mollusca</taxon>
        <taxon>Gastropoda</taxon>
        <taxon>Heterobranchia</taxon>
        <taxon>Euthyneura</taxon>
        <taxon>Panpulmonata</taxon>
        <taxon>Sacoglossa</taxon>
        <taxon>Placobranchoidea</taxon>
        <taxon>Plakobranchidae</taxon>
        <taxon>Elysia</taxon>
    </lineage>
</organism>
<evidence type="ECO:0000313" key="2">
    <source>
        <dbReference type="Proteomes" id="UP000762676"/>
    </source>
</evidence>
<sequence length="92" mass="10040">MTIPDAKAAGGNKPANIADLNTYMTSEQNLKQLEALGNFSSGKPASDGDGAVIKTGERHDTSWRFAFLHFAQITTLHGVRFVFLESGFVIRR</sequence>
<dbReference type="AlphaFoldDB" id="A0AAV4JV66"/>